<dbReference type="NCBIfam" id="TIGR02532">
    <property type="entry name" value="IV_pilin_GFxxxE"/>
    <property type="match status" value="1"/>
</dbReference>
<comment type="caution">
    <text evidence="10">The sequence shown here is derived from an EMBL/GenBank/DDBJ whole genome shotgun (WGS) entry which is preliminary data.</text>
</comment>
<dbReference type="InterPro" id="IPR031982">
    <property type="entry name" value="PilE-like"/>
</dbReference>
<dbReference type="Pfam" id="PF16732">
    <property type="entry name" value="ComP_DUS"/>
    <property type="match status" value="1"/>
</dbReference>
<dbReference type="PROSITE" id="PS00409">
    <property type="entry name" value="PROKAR_NTER_METHYL"/>
    <property type="match status" value="1"/>
</dbReference>
<dbReference type="PANTHER" id="PTHR39583">
    <property type="entry name" value="TYPE II SECRETION SYSTEM PROTEIN J-RELATED"/>
    <property type="match status" value="1"/>
</dbReference>
<keyword evidence="4" id="KW-0997">Cell inner membrane</keyword>
<evidence type="ECO:0000256" key="9">
    <source>
        <dbReference type="SAM" id="Phobius"/>
    </source>
</evidence>
<accession>A0ABS7WVF4</accession>
<feature type="transmembrane region" description="Helical" evidence="9">
    <location>
        <begin position="7"/>
        <end position="31"/>
    </location>
</feature>
<keyword evidence="2" id="KW-1003">Cell membrane</keyword>
<evidence type="ECO:0000256" key="5">
    <source>
        <dbReference type="ARBA" id="ARBA00022692"/>
    </source>
</evidence>
<protein>
    <submittedName>
        <fullName evidence="10">Type IV pilin protein</fullName>
    </submittedName>
</protein>
<sequence>MRRNARGFTLLEVMIAMVIVAILAAVAYPSYIRHVQDARRNEAKTALLDTANQLERCFTEHYSYQADGCPSGSTSAGDYYTLTIITPSASKYRLEASPKAGSAQAGDRCGTLTLNQTGQRDLENTSDMADGASCDWQ</sequence>
<keyword evidence="3" id="KW-0488">Methylation</keyword>
<evidence type="ECO:0000256" key="6">
    <source>
        <dbReference type="ARBA" id="ARBA00022989"/>
    </source>
</evidence>
<dbReference type="EMBL" id="JAGXFD010000001">
    <property type="protein sequence ID" value="MBZ9566590.1"/>
    <property type="molecule type" value="Genomic_DNA"/>
</dbReference>
<evidence type="ECO:0000313" key="10">
    <source>
        <dbReference type="EMBL" id="MBZ9566590.1"/>
    </source>
</evidence>
<gene>
    <name evidence="10" type="ORF">KGQ91_02665</name>
</gene>
<evidence type="ECO:0000256" key="8">
    <source>
        <dbReference type="SAM" id="MobiDB-lite"/>
    </source>
</evidence>
<keyword evidence="7 9" id="KW-0472">Membrane</keyword>
<dbReference type="PANTHER" id="PTHR39583:SF2">
    <property type="entry name" value="TYPE II SECRETION SYSTEM PROTEIN J"/>
    <property type="match status" value="1"/>
</dbReference>
<dbReference type="InterPro" id="IPR012902">
    <property type="entry name" value="N_methyl_site"/>
</dbReference>
<feature type="region of interest" description="Disordered" evidence="8">
    <location>
        <begin position="114"/>
        <end position="137"/>
    </location>
</feature>
<evidence type="ECO:0000256" key="1">
    <source>
        <dbReference type="ARBA" id="ARBA00004377"/>
    </source>
</evidence>
<dbReference type="InterPro" id="IPR051621">
    <property type="entry name" value="T2SS_protein_J"/>
</dbReference>
<evidence type="ECO:0000256" key="4">
    <source>
        <dbReference type="ARBA" id="ARBA00022519"/>
    </source>
</evidence>
<reference evidence="10 11" key="1">
    <citation type="submission" date="2021-05" db="EMBL/GenBank/DDBJ databases">
        <title>Petroleum and Energy Research Collection (APPE): ex situ preservation of microbial diversity associated with the oil industry and exploitation of its biotechnological potential.</title>
        <authorList>
            <person name="Paixao C.T.M."/>
            <person name="Gomes M.B."/>
            <person name="Oliveira V.M."/>
        </authorList>
    </citation>
    <scope>NUCLEOTIDE SEQUENCE [LARGE SCALE GENOMIC DNA]</scope>
    <source>
        <strain evidence="10 11">LIT2</strain>
    </source>
</reference>
<evidence type="ECO:0000256" key="7">
    <source>
        <dbReference type="ARBA" id="ARBA00023136"/>
    </source>
</evidence>
<dbReference type="Proteomes" id="UP001319883">
    <property type="component" value="Unassembled WGS sequence"/>
</dbReference>
<keyword evidence="11" id="KW-1185">Reference proteome</keyword>
<dbReference type="SUPFAM" id="SSF54523">
    <property type="entry name" value="Pili subunits"/>
    <property type="match status" value="1"/>
</dbReference>
<proteinExistence type="predicted"/>
<evidence type="ECO:0000313" key="11">
    <source>
        <dbReference type="Proteomes" id="UP001319883"/>
    </source>
</evidence>
<keyword evidence="6 9" id="KW-1133">Transmembrane helix</keyword>
<dbReference type="InterPro" id="IPR045584">
    <property type="entry name" value="Pilin-like"/>
</dbReference>
<organism evidence="10 11">
    <name type="scientific">Modicisalibacter tunisiensis</name>
    <dbReference type="NCBI Taxonomy" id="390637"/>
    <lineage>
        <taxon>Bacteria</taxon>
        <taxon>Pseudomonadati</taxon>
        <taxon>Pseudomonadota</taxon>
        <taxon>Gammaproteobacteria</taxon>
        <taxon>Oceanospirillales</taxon>
        <taxon>Halomonadaceae</taxon>
        <taxon>Modicisalibacter</taxon>
    </lineage>
</organism>
<evidence type="ECO:0000256" key="2">
    <source>
        <dbReference type="ARBA" id="ARBA00022475"/>
    </source>
</evidence>
<dbReference type="Pfam" id="PF07963">
    <property type="entry name" value="N_methyl"/>
    <property type="match status" value="1"/>
</dbReference>
<dbReference type="Gene3D" id="3.30.700.10">
    <property type="entry name" value="Glycoprotein, Type 4 Pilin"/>
    <property type="match status" value="1"/>
</dbReference>
<name>A0ABS7WVF4_9GAMM</name>
<comment type="subcellular location">
    <subcellularLocation>
        <location evidence="1">Cell inner membrane</location>
        <topology evidence="1">Single-pass membrane protein</topology>
    </subcellularLocation>
</comment>
<keyword evidence="5 9" id="KW-0812">Transmembrane</keyword>
<evidence type="ECO:0000256" key="3">
    <source>
        <dbReference type="ARBA" id="ARBA00022481"/>
    </source>
</evidence>